<dbReference type="Proteomes" id="UP000318478">
    <property type="component" value="Unassembled WGS sequence"/>
</dbReference>
<keyword evidence="3" id="KW-0805">Transcription regulation</keyword>
<evidence type="ECO:0000256" key="2">
    <source>
        <dbReference type="ARBA" id="ARBA00022840"/>
    </source>
</evidence>
<dbReference type="OrthoDB" id="213520at2"/>
<protein>
    <submittedName>
        <fullName evidence="6">Transcriptional regulatory protein ZraR</fullName>
    </submittedName>
</protein>
<dbReference type="PRINTS" id="PR01590">
    <property type="entry name" value="HTHFIS"/>
</dbReference>
<evidence type="ECO:0000256" key="3">
    <source>
        <dbReference type="ARBA" id="ARBA00023015"/>
    </source>
</evidence>
<dbReference type="RefSeq" id="WP_146585509.1">
    <property type="nucleotide sequence ID" value="NZ_SJPO01000003.1"/>
</dbReference>
<evidence type="ECO:0000313" key="7">
    <source>
        <dbReference type="Proteomes" id="UP000318478"/>
    </source>
</evidence>
<dbReference type="Gene3D" id="3.40.50.300">
    <property type="entry name" value="P-loop containing nucleotide triphosphate hydrolases"/>
    <property type="match status" value="1"/>
</dbReference>
<dbReference type="SUPFAM" id="SSF55785">
    <property type="entry name" value="PYP-like sensor domain (PAS domain)"/>
    <property type="match status" value="1"/>
</dbReference>
<reference evidence="6 7" key="1">
    <citation type="submission" date="2019-02" db="EMBL/GenBank/DDBJ databases">
        <title>Deep-cultivation of Planctomycetes and their phenomic and genomic characterization uncovers novel biology.</title>
        <authorList>
            <person name="Wiegand S."/>
            <person name="Jogler M."/>
            <person name="Boedeker C."/>
            <person name="Pinto D."/>
            <person name="Vollmers J."/>
            <person name="Rivas-Marin E."/>
            <person name="Kohn T."/>
            <person name="Peeters S.H."/>
            <person name="Heuer A."/>
            <person name="Rast P."/>
            <person name="Oberbeckmann S."/>
            <person name="Bunk B."/>
            <person name="Jeske O."/>
            <person name="Meyerdierks A."/>
            <person name="Storesund J.E."/>
            <person name="Kallscheuer N."/>
            <person name="Luecker S."/>
            <person name="Lage O.M."/>
            <person name="Pohl T."/>
            <person name="Merkel B.J."/>
            <person name="Hornburger P."/>
            <person name="Mueller R.-W."/>
            <person name="Bruemmer F."/>
            <person name="Labrenz M."/>
            <person name="Spormann A.M."/>
            <person name="Op Den Camp H."/>
            <person name="Overmann J."/>
            <person name="Amann R."/>
            <person name="Jetten M.S.M."/>
            <person name="Mascher T."/>
            <person name="Medema M.H."/>
            <person name="Devos D.P."/>
            <person name="Kaster A.-K."/>
            <person name="Ovreas L."/>
            <person name="Rohde M."/>
            <person name="Galperin M.Y."/>
            <person name="Jogler C."/>
        </authorList>
    </citation>
    <scope>NUCLEOTIDE SEQUENCE [LARGE SCALE GENOMIC DNA]</scope>
    <source>
        <strain evidence="6 7">Pla123a</strain>
    </source>
</reference>
<dbReference type="InterPro" id="IPR009057">
    <property type="entry name" value="Homeodomain-like_sf"/>
</dbReference>
<comment type="caution">
    <text evidence="6">The sequence shown here is derived from an EMBL/GenBank/DDBJ whole genome shotgun (WGS) entry which is preliminary data.</text>
</comment>
<keyword evidence="2" id="KW-0067">ATP-binding</keyword>
<dbReference type="PROSITE" id="PS50045">
    <property type="entry name" value="SIGMA54_INTERACT_4"/>
    <property type="match status" value="1"/>
</dbReference>
<dbReference type="InterPro" id="IPR027417">
    <property type="entry name" value="P-loop_NTPase"/>
</dbReference>
<dbReference type="Gene3D" id="1.10.10.60">
    <property type="entry name" value="Homeodomain-like"/>
    <property type="match status" value="1"/>
</dbReference>
<dbReference type="SUPFAM" id="SSF52540">
    <property type="entry name" value="P-loop containing nucleoside triphosphate hydrolases"/>
    <property type="match status" value="1"/>
</dbReference>
<dbReference type="PANTHER" id="PTHR32071">
    <property type="entry name" value="TRANSCRIPTIONAL REGULATORY PROTEIN"/>
    <property type="match status" value="1"/>
</dbReference>
<dbReference type="Pfam" id="PF02954">
    <property type="entry name" value="HTH_8"/>
    <property type="match status" value="1"/>
</dbReference>
<evidence type="ECO:0000256" key="1">
    <source>
        <dbReference type="ARBA" id="ARBA00022741"/>
    </source>
</evidence>
<dbReference type="EMBL" id="SJPO01000003">
    <property type="protein sequence ID" value="TWT77734.1"/>
    <property type="molecule type" value="Genomic_DNA"/>
</dbReference>
<organism evidence="6 7">
    <name type="scientific">Posidoniimonas polymericola</name>
    <dbReference type="NCBI Taxonomy" id="2528002"/>
    <lineage>
        <taxon>Bacteria</taxon>
        <taxon>Pseudomonadati</taxon>
        <taxon>Planctomycetota</taxon>
        <taxon>Planctomycetia</taxon>
        <taxon>Pirellulales</taxon>
        <taxon>Lacipirellulaceae</taxon>
        <taxon>Posidoniimonas</taxon>
    </lineage>
</organism>
<dbReference type="InterPro" id="IPR058031">
    <property type="entry name" value="AAA_lid_NorR"/>
</dbReference>
<evidence type="ECO:0000259" key="5">
    <source>
        <dbReference type="PROSITE" id="PS50045"/>
    </source>
</evidence>
<dbReference type="PANTHER" id="PTHR32071:SF57">
    <property type="entry name" value="C4-DICARBOXYLATE TRANSPORT TRANSCRIPTIONAL REGULATORY PROTEIN DCTD"/>
    <property type="match status" value="1"/>
</dbReference>
<gene>
    <name evidence="6" type="primary">zraR_5</name>
    <name evidence="6" type="ORF">Pla123a_15300</name>
</gene>
<feature type="domain" description="Sigma-54 factor interaction" evidence="5">
    <location>
        <begin position="156"/>
        <end position="352"/>
    </location>
</feature>
<dbReference type="SUPFAM" id="SSF46689">
    <property type="entry name" value="Homeodomain-like"/>
    <property type="match status" value="1"/>
</dbReference>
<dbReference type="GO" id="GO:0043565">
    <property type="term" value="F:sequence-specific DNA binding"/>
    <property type="evidence" value="ECO:0007669"/>
    <property type="project" value="InterPro"/>
</dbReference>
<dbReference type="Pfam" id="PF25601">
    <property type="entry name" value="AAA_lid_14"/>
    <property type="match status" value="1"/>
</dbReference>
<dbReference type="Gene3D" id="1.10.8.60">
    <property type="match status" value="1"/>
</dbReference>
<name>A0A5C5YRY1_9BACT</name>
<dbReference type="InterPro" id="IPR002197">
    <property type="entry name" value="HTH_Fis"/>
</dbReference>
<evidence type="ECO:0000256" key="4">
    <source>
        <dbReference type="ARBA" id="ARBA00023163"/>
    </source>
</evidence>
<dbReference type="AlphaFoldDB" id="A0A5C5YRY1"/>
<dbReference type="InterPro" id="IPR035965">
    <property type="entry name" value="PAS-like_dom_sf"/>
</dbReference>
<accession>A0A5C5YRY1</accession>
<keyword evidence="7" id="KW-1185">Reference proteome</keyword>
<sequence length="451" mass="47853">MQDLRHLFDSSATPAYAVGAGGVVAYANAALCEWVCLPEASVVGRRVAYHSEPGPVDGSGPLTGLCPPPAAFQQTASEGTLSVMGQHGRLRHRRARFFSLAGEATQRAVVGVLEEFDLTPQQLAASITNEPSEDELHRDIRRFRRGVAEADATAILLGDSPAARLMRTQFDLASRTPVGASVVSACGADAAAIARAIHHGAHDTQIRLLPIDCARLDSESAAAVLDQHREQLSSSTVVLLQADAADPPTQQLLATRLLAARPKRLLATLSARPAALEATLLPLVGAVVIECPPLADRISDLPMLAQFYVERANAASGARVGRVATETLDLLAMYDWPHGAGQLAEAVASAHAKCLSQDATAAEITADHLPTVVRHAALAAGLSGDPRVEIDLDEFLGRIERELVERALAKASGNRAEAARLLGLTRQRFYRRLESLGLHDPDKKQPGDSGD</sequence>
<dbReference type="GO" id="GO:0006355">
    <property type="term" value="P:regulation of DNA-templated transcription"/>
    <property type="evidence" value="ECO:0007669"/>
    <property type="project" value="InterPro"/>
</dbReference>
<dbReference type="InterPro" id="IPR002078">
    <property type="entry name" value="Sigma_54_int"/>
</dbReference>
<dbReference type="GO" id="GO:0005524">
    <property type="term" value="F:ATP binding"/>
    <property type="evidence" value="ECO:0007669"/>
    <property type="project" value="UniProtKB-KW"/>
</dbReference>
<keyword evidence="4" id="KW-0804">Transcription</keyword>
<evidence type="ECO:0000313" key="6">
    <source>
        <dbReference type="EMBL" id="TWT77734.1"/>
    </source>
</evidence>
<proteinExistence type="predicted"/>
<keyword evidence="1" id="KW-0547">Nucleotide-binding</keyword>